<accession>A0A7J8E8B8</accession>
<feature type="compositionally biased region" description="Basic residues" evidence="1">
    <location>
        <begin position="65"/>
        <end position="81"/>
    </location>
</feature>
<dbReference type="AlphaFoldDB" id="A0A7J8E8B8"/>
<evidence type="ECO:0000256" key="1">
    <source>
        <dbReference type="SAM" id="MobiDB-lite"/>
    </source>
</evidence>
<feature type="region of interest" description="Disordered" evidence="1">
    <location>
        <begin position="61"/>
        <end position="143"/>
    </location>
</feature>
<name>A0A7J8E8B8_ROUAE</name>
<dbReference type="EMBL" id="JACASE010000010">
    <property type="protein sequence ID" value="KAF6431432.1"/>
    <property type="molecule type" value="Genomic_DNA"/>
</dbReference>
<keyword evidence="3" id="KW-1185">Reference proteome</keyword>
<evidence type="ECO:0000313" key="3">
    <source>
        <dbReference type="Proteomes" id="UP000593571"/>
    </source>
</evidence>
<evidence type="ECO:0000313" key="2">
    <source>
        <dbReference type="EMBL" id="KAF6431432.1"/>
    </source>
</evidence>
<proteinExistence type="predicted"/>
<reference evidence="2 3" key="1">
    <citation type="journal article" date="2020" name="Nature">
        <title>Six reference-quality genomes reveal evolution of bat adaptations.</title>
        <authorList>
            <person name="Jebb D."/>
            <person name="Huang Z."/>
            <person name="Pippel M."/>
            <person name="Hughes G.M."/>
            <person name="Lavrichenko K."/>
            <person name="Devanna P."/>
            <person name="Winkler S."/>
            <person name="Jermiin L.S."/>
            <person name="Skirmuntt E.C."/>
            <person name="Katzourakis A."/>
            <person name="Burkitt-Gray L."/>
            <person name="Ray D.A."/>
            <person name="Sullivan K.A.M."/>
            <person name="Roscito J.G."/>
            <person name="Kirilenko B.M."/>
            <person name="Davalos L.M."/>
            <person name="Corthals A.P."/>
            <person name="Power M.L."/>
            <person name="Jones G."/>
            <person name="Ransome R.D."/>
            <person name="Dechmann D.K.N."/>
            <person name="Locatelli A.G."/>
            <person name="Puechmaille S.J."/>
            <person name="Fedrigo O."/>
            <person name="Jarvis E.D."/>
            <person name="Hiller M."/>
            <person name="Vernes S.C."/>
            <person name="Myers E.W."/>
            <person name="Teeling E.C."/>
        </authorList>
    </citation>
    <scope>NUCLEOTIDE SEQUENCE [LARGE SCALE GENOMIC DNA]</scope>
    <source>
        <strain evidence="2">MRouAeg1</strain>
        <tissue evidence="2">Muscle</tissue>
    </source>
</reference>
<comment type="caution">
    <text evidence="2">The sequence shown here is derived from an EMBL/GenBank/DDBJ whole genome shotgun (WGS) entry which is preliminary data.</text>
</comment>
<protein>
    <submittedName>
        <fullName evidence="2">Uncharacterized protein</fullName>
    </submittedName>
</protein>
<sequence length="143" mass="16316">MPSPWPSLAWTTVPPSTNCLLSQKTRGCQRSTGDLPGISQMNSMAFCISCPWTRTDTLEKTSRFGLKRSQSRWTPRKRRDARKNTGENLRPSANGRRPKQPRGDAWKSRGSRPWRGGYGKKTEGKSSSRNKERKRRESRGTYS</sequence>
<organism evidence="2 3">
    <name type="scientific">Rousettus aegyptiacus</name>
    <name type="common">Egyptian fruit bat</name>
    <name type="synonym">Pteropus aegyptiacus</name>
    <dbReference type="NCBI Taxonomy" id="9407"/>
    <lineage>
        <taxon>Eukaryota</taxon>
        <taxon>Metazoa</taxon>
        <taxon>Chordata</taxon>
        <taxon>Craniata</taxon>
        <taxon>Vertebrata</taxon>
        <taxon>Euteleostomi</taxon>
        <taxon>Mammalia</taxon>
        <taxon>Eutheria</taxon>
        <taxon>Laurasiatheria</taxon>
        <taxon>Chiroptera</taxon>
        <taxon>Yinpterochiroptera</taxon>
        <taxon>Pteropodoidea</taxon>
        <taxon>Pteropodidae</taxon>
        <taxon>Rousettinae</taxon>
        <taxon>Rousettus</taxon>
    </lineage>
</organism>
<gene>
    <name evidence="2" type="ORF">HJG63_007216</name>
</gene>
<feature type="compositionally biased region" description="Basic and acidic residues" evidence="1">
    <location>
        <begin position="120"/>
        <end position="130"/>
    </location>
</feature>
<dbReference type="Proteomes" id="UP000593571">
    <property type="component" value="Unassembled WGS sequence"/>
</dbReference>